<keyword evidence="7 14" id="KW-0812">Transmembrane</keyword>
<dbReference type="PANTHER" id="PTHR12646:SF0">
    <property type="entry name" value="DOL-P-MAN:MAN(5)GLCNAC(2)-PP-DOL ALPHA-1,3-MANNOSYLTRANSFERASE"/>
    <property type="match status" value="1"/>
</dbReference>
<evidence type="ECO:0000313" key="15">
    <source>
        <dbReference type="EMBL" id="ORY40156.1"/>
    </source>
</evidence>
<comment type="catalytic activity">
    <reaction evidence="12 14">
        <text>an alpha-D-Man-(1-&gt;2)-alpha-D-Man-(1-&gt;2)-alpha-D-Man-(1-&gt;3)-[alpha-D-Man-(1-&gt;6)]-beta-D-Man-(1-&gt;4)-beta-D-GlcNAc-(1-&gt;4)-alpha-D-GlcNAc-diphospho-di-trans,poly-cis-dolichol + a di-trans,poly-cis-dolichyl beta-D-mannosyl phosphate = an alpha-D-Man-(1-&gt;2)-alpha-D-Man-(1-&gt;2)-alpha-D-Man-(1-&gt;3)-[alpha-D-Man-(1-&gt;3)-alpha-D-Man-(1-&gt;6)]-beta-D-Man-(1-&gt;4)-beta-D-GlcNAc-(1-&gt;4)-alpha-D-GlcNAc-diphospho-di-trans,poly-cis-dolichol + a di-trans,poly-cis-dolichyl phosphate + H(+)</text>
        <dbReference type="Rhea" id="RHEA:29527"/>
        <dbReference type="Rhea" id="RHEA-COMP:19498"/>
        <dbReference type="Rhea" id="RHEA-COMP:19501"/>
        <dbReference type="Rhea" id="RHEA-COMP:19516"/>
        <dbReference type="Rhea" id="RHEA-COMP:19517"/>
        <dbReference type="ChEBI" id="CHEBI:15378"/>
        <dbReference type="ChEBI" id="CHEBI:57683"/>
        <dbReference type="ChEBI" id="CHEBI:58211"/>
        <dbReference type="ChEBI" id="CHEBI:132515"/>
        <dbReference type="ChEBI" id="CHEBI:132516"/>
        <dbReference type="EC" id="2.4.1.258"/>
    </reaction>
    <physiologicalReaction direction="left-to-right" evidence="12 14">
        <dbReference type="Rhea" id="RHEA:29528"/>
    </physiologicalReaction>
</comment>
<proteinExistence type="inferred from homology"/>
<dbReference type="UniPathway" id="UPA00378"/>
<evidence type="ECO:0000313" key="16">
    <source>
        <dbReference type="Proteomes" id="UP000193642"/>
    </source>
</evidence>
<keyword evidence="6 14" id="KW-0808">Transferase</keyword>
<dbReference type="EC" id="2.4.1.258" evidence="3 14"/>
<evidence type="ECO:0000256" key="13">
    <source>
        <dbReference type="ARBA" id="ARBA00093457"/>
    </source>
</evidence>
<comment type="subcellular location">
    <subcellularLocation>
        <location evidence="1 14">Endoplasmic reticulum membrane</location>
        <topology evidence="1 14">Multi-pass membrane protein</topology>
    </subcellularLocation>
</comment>
<keyword evidence="8 14" id="KW-0256">Endoplasmic reticulum</keyword>
<name>A0A1Y2BZK3_9FUNG</name>
<sequence length="412" mass="46659">MILLTTLVDRFKPSPSLLFWSLLIAEKAFCLIVLYKIAYTEIDWVAYMQQTTQFMNGERDYTKMKGDTGPLVYPAGFLYIFSFLNWITNGGSNIVLAQWIYADFAVLTLYIVLTLYFLSTKVPWYATPLLLLSKRIHSIFILRLFNDPIAMLPLYFSIYALSKGNPLLSSILFSIALSIKMNILLFAPAFALLMYQSVGLLASIRNAAVVLGVQVALAAPFITAGYGVEYVTKAFEFSRQFFYVWTVNWRFVGEDLFLSKGFAMALVVGHLSVLVLFLGKWTGAHGGILSVIKKGLNVSGTQALNIDYILLTMFTSNLIGITFARSLHYQFYSWYFYTIPYLLFRTQIPLVLKIAIFGTIEYCWNVYPSTNQSSVLLLSCHIILLVALFVAPVESNRVKFESKKSKTKAKRT</sequence>
<feature type="transmembrane region" description="Helical" evidence="14">
    <location>
        <begin position="17"/>
        <end position="38"/>
    </location>
</feature>
<evidence type="ECO:0000256" key="5">
    <source>
        <dbReference type="ARBA" id="ARBA00022676"/>
    </source>
</evidence>
<keyword evidence="9 14" id="KW-1133">Transmembrane helix</keyword>
<feature type="transmembrane region" description="Helical" evidence="14">
    <location>
        <begin position="140"/>
        <end position="161"/>
    </location>
</feature>
<evidence type="ECO:0000256" key="4">
    <source>
        <dbReference type="ARBA" id="ARBA00015561"/>
    </source>
</evidence>
<evidence type="ECO:0000256" key="3">
    <source>
        <dbReference type="ARBA" id="ARBA00011964"/>
    </source>
</evidence>
<evidence type="ECO:0000256" key="2">
    <source>
        <dbReference type="ARBA" id="ARBA00004922"/>
    </source>
</evidence>
<evidence type="ECO:0000256" key="11">
    <source>
        <dbReference type="ARBA" id="ARBA00044743"/>
    </source>
</evidence>
<organism evidence="15 16">
    <name type="scientific">Rhizoclosmatium globosum</name>
    <dbReference type="NCBI Taxonomy" id="329046"/>
    <lineage>
        <taxon>Eukaryota</taxon>
        <taxon>Fungi</taxon>
        <taxon>Fungi incertae sedis</taxon>
        <taxon>Chytridiomycota</taxon>
        <taxon>Chytridiomycota incertae sedis</taxon>
        <taxon>Chytridiomycetes</taxon>
        <taxon>Chytridiales</taxon>
        <taxon>Chytriomycetaceae</taxon>
        <taxon>Rhizoclosmatium</taxon>
    </lineage>
</organism>
<feature type="transmembrane region" description="Helical" evidence="14">
    <location>
        <begin position="207"/>
        <end position="228"/>
    </location>
</feature>
<dbReference type="GO" id="GO:0005789">
    <property type="term" value="C:endoplasmic reticulum membrane"/>
    <property type="evidence" value="ECO:0007669"/>
    <property type="project" value="UniProtKB-SubCell"/>
</dbReference>
<dbReference type="EMBL" id="MCGO01000036">
    <property type="protein sequence ID" value="ORY40156.1"/>
    <property type="molecule type" value="Genomic_DNA"/>
</dbReference>
<keyword evidence="10 14" id="KW-0472">Membrane</keyword>
<dbReference type="PANTHER" id="PTHR12646">
    <property type="entry name" value="NOT56 - RELATED"/>
    <property type="match status" value="1"/>
</dbReference>
<comment type="similarity">
    <text evidence="13">Belongs to the glycosyltransferase ALG3 family.</text>
</comment>
<dbReference type="InterPro" id="IPR007873">
    <property type="entry name" value="Glycosyltransferase_ALG3"/>
</dbReference>
<dbReference type="Pfam" id="PF05208">
    <property type="entry name" value="ALG3"/>
    <property type="match status" value="1"/>
</dbReference>
<dbReference type="Proteomes" id="UP000193642">
    <property type="component" value="Unassembled WGS sequence"/>
</dbReference>
<dbReference type="GO" id="GO:0018279">
    <property type="term" value="P:protein N-linked glycosylation via asparagine"/>
    <property type="evidence" value="ECO:0007669"/>
    <property type="project" value="EnsemblFungi"/>
</dbReference>
<keyword evidence="16" id="KW-1185">Reference proteome</keyword>
<evidence type="ECO:0000256" key="6">
    <source>
        <dbReference type="ARBA" id="ARBA00022679"/>
    </source>
</evidence>
<dbReference type="STRING" id="329046.A0A1Y2BZK3"/>
<evidence type="ECO:0000256" key="12">
    <source>
        <dbReference type="ARBA" id="ARBA00049506"/>
    </source>
</evidence>
<accession>A0A1Y2BZK3</accession>
<evidence type="ECO:0000256" key="8">
    <source>
        <dbReference type="ARBA" id="ARBA00022824"/>
    </source>
</evidence>
<evidence type="ECO:0000256" key="1">
    <source>
        <dbReference type="ARBA" id="ARBA00004477"/>
    </source>
</evidence>
<feature type="transmembrane region" description="Helical" evidence="14">
    <location>
        <begin position="373"/>
        <end position="393"/>
    </location>
</feature>
<protein>
    <recommendedName>
        <fullName evidence="4 14">Dol-P-Man:Man(5)GlcNAc(2)-PP-Dol alpha-1,3-mannosyltransferase</fullName>
        <ecNumber evidence="3 14">2.4.1.258</ecNumber>
    </recommendedName>
    <alternativeName>
        <fullName evidence="14">Dol-P-Man-dependent alpha(1-3)-mannosyltransferase</fullName>
    </alternativeName>
</protein>
<comment type="function">
    <text evidence="11 14">Dol-P-Man:Man(5)GlcNAc(2)-PP-Dol alpha-1,3-mannosyltransferase that operates in the biosynthetic pathway of dolichol-linked oligosaccharides, the glycan precursors employed in protein asparagine (N)-glycosylation. The assembly of dolichol-linked oligosaccharides begins on the cytosolic side of the endoplasmic reticulum membrane and finishes in its lumen. The sequential addition of sugars to dolichol pyrophosphate produces dolichol-linked oligosaccharides containing fourteen sugars, including two GlcNAcs, nine mannoses and three glucoses. Once assembled, the oligosaccharide is transferred from the lipid to nascent proteins by oligosaccharyltransferases. In the lumen of the endoplasmic reticulum, adds the first dolichyl beta-D-mannosyl phosphate derived mannose in an alpha-1,3 linkage to Man(5)GlcNAc(2)-PP-dolichol to produce Man(6)GlcNAc(2)-PP-dolichol.</text>
</comment>
<comment type="caution">
    <text evidence="15">The sequence shown here is derived from an EMBL/GenBank/DDBJ whole genome shotgun (WGS) entry which is preliminary data.</text>
</comment>
<dbReference type="AlphaFoldDB" id="A0A1Y2BZK3"/>
<comment type="pathway">
    <text evidence="2 14">Protein modification; protein glycosylation.</text>
</comment>
<keyword evidence="5 14" id="KW-0328">Glycosyltransferase</keyword>
<evidence type="ECO:0000256" key="9">
    <source>
        <dbReference type="ARBA" id="ARBA00022989"/>
    </source>
</evidence>
<evidence type="ECO:0000256" key="7">
    <source>
        <dbReference type="ARBA" id="ARBA00022692"/>
    </source>
</evidence>
<feature type="transmembrane region" description="Helical" evidence="14">
    <location>
        <begin position="71"/>
        <end position="87"/>
    </location>
</feature>
<reference evidence="15 16" key="1">
    <citation type="submission" date="2016-07" db="EMBL/GenBank/DDBJ databases">
        <title>Pervasive Adenine N6-methylation of Active Genes in Fungi.</title>
        <authorList>
            <consortium name="DOE Joint Genome Institute"/>
            <person name="Mondo S.J."/>
            <person name="Dannebaum R.O."/>
            <person name="Kuo R.C."/>
            <person name="Labutti K."/>
            <person name="Haridas S."/>
            <person name="Kuo A."/>
            <person name="Salamov A."/>
            <person name="Ahrendt S.R."/>
            <person name="Lipzen A."/>
            <person name="Sullivan W."/>
            <person name="Andreopoulos W.B."/>
            <person name="Clum A."/>
            <person name="Lindquist E."/>
            <person name="Daum C."/>
            <person name="Ramamoorthy G.K."/>
            <person name="Gryganskyi A."/>
            <person name="Culley D."/>
            <person name="Magnuson J.K."/>
            <person name="James T.Y."/>
            <person name="O'Malley M.A."/>
            <person name="Stajich J.E."/>
            <person name="Spatafora J.W."/>
            <person name="Visel A."/>
            <person name="Grigoriev I.V."/>
        </authorList>
    </citation>
    <scope>NUCLEOTIDE SEQUENCE [LARGE SCALE GENOMIC DNA]</scope>
    <source>
        <strain evidence="15 16">JEL800</strain>
    </source>
</reference>
<evidence type="ECO:0000256" key="10">
    <source>
        <dbReference type="ARBA" id="ARBA00023136"/>
    </source>
</evidence>
<dbReference type="GO" id="GO:0052925">
    <property type="term" value="F:dol-P-Man:Man(5)GlcNAc(2)-PP-Dol alpha-1,3-mannosyltransferase activity"/>
    <property type="evidence" value="ECO:0007669"/>
    <property type="project" value="UniProtKB-EC"/>
</dbReference>
<dbReference type="GO" id="GO:0006488">
    <property type="term" value="P:dolichol-linked oligosaccharide biosynthetic process"/>
    <property type="evidence" value="ECO:0007669"/>
    <property type="project" value="EnsemblFungi"/>
</dbReference>
<feature type="transmembrane region" description="Helical" evidence="14">
    <location>
        <begin position="167"/>
        <end position="195"/>
    </location>
</feature>
<feature type="transmembrane region" description="Helical" evidence="14">
    <location>
        <begin position="303"/>
        <end position="321"/>
    </location>
</feature>
<evidence type="ECO:0000256" key="14">
    <source>
        <dbReference type="RuleBase" id="RU364047"/>
    </source>
</evidence>
<dbReference type="OrthoDB" id="20028at2759"/>
<gene>
    <name evidence="15" type="ORF">BCR33DRAFT_852893</name>
</gene>
<feature type="transmembrane region" description="Helical" evidence="14">
    <location>
        <begin position="99"/>
        <end position="119"/>
    </location>
</feature>
<feature type="transmembrane region" description="Helical" evidence="14">
    <location>
        <begin position="262"/>
        <end position="282"/>
    </location>
</feature>